<dbReference type="GO" id="GO:0006313">
    <property type="term" value="P:DNA transposition"/>
    <property type="evidence" value="ECO:0007669"/>
    <property type="project" value="InterPro"/>
</dbReference>
<protein>
    <recommendedName>
        <fullName evidence="1">Transposase Tc1-like domain-containing protein</fullName>
    </recommendedName>
</protein>
<reference evidence="2" key="2">
    <citation type="submission" date="2014-03" db="EMBL/GenBank/DDBJ databases">
        <authorList>
            <person name="Genoscope - CEA"/>
        </authorList>
    </citation>
    <scope>NUCLEOTIDE SEQUENCE</scope>
</reference>
<dbReference type="STRING" id="8022.A0A060WMZ5"/>
<reference evidence="2" key="1">
    <citation type="journal article" date="2014" name="Nat. Commun.">
        <title>The rainbow trout genome provides novel insights into evolution after whole-genome duplication in vertebrates.</title>
        <authorList>
            <person name="Berthelot C."/>
            <person name="Brunet F."/>
            <person name="Chalopin D."/>
            <person name="Juanchich A."/>
            <person name="Bernard M."/>
            <person name="Noel B."/>
            <person name="Bento P."/>
            <person name="Da Silva C."/>
            <person name="Labadie K."/>
            <person name="Alberti A."/>
            <person name="Aury J.M."/>
            <person name="Louis A."/>
            <person name="Dehais P."/>
            <person name="Bardou P."/>
            <person name="Montfort J."/>
            <person name="Klopp C."/>
            <person name="Cabau C."/>
            <person name="Gaspin C."/>
            <person name="Thorgaard G.H."/>
            <person name="Boussaha M."/>
            <person name="Quillet E."/>
            <person name="Guyomard R."/>
            <person name="Galiana D."/>
            <person name="Bobe J."/>
            <person name="Volff J.N."/>
            <person name="Genet C."/>
            <person name="Wincker P."/>
            <person name="Jaillon O."/>
            <person name="Roest Crollius H."/>
            <person name="Guiguen Y."/>
        </authorList>
    </citation>
    <scope>NUCLEOTIDE SEQUENCE [LARGE SCALE GENOMIC DNA]</scope>
</reference>
<name>A0A060WMZ5_ONCMY</name>
<evidence type="ECO:0000313" key="2">
    <source>
        <dbReference type="EMBL" id="CDQ68723.1"/>
    </source>
</evidence>
<dbReference type="InterPro" id="IPR002492">
    <property type="entry name" value="Transposase_Tc1-like"/>
</dbReference>
<evidence type="ECO:0000313" key="3">
    <source>
        <dbReference type="Proteomes" id="UP000193380"/>
    </source>
</evidence>
<proteinExistence type="predicted"/>
<evidence type="ECO:0000259" key="1">
    <source>
        <dbReference type="Pfam" id="PF01498"/>
    </source>
</evidence>
<dbReference type="Pfam" id="PF01498">
    <property type="entry name" value="HTH_Tnp_Tc3_2"/>
    <property type="match status" value="1"/>
</dbReference>
<dbReference type="EMBL" id="FR904639">
    <property type="protein sequence ID" value="CDQ68723.1"/>
    <property type="molecule type" value="Genomic_DNA"/>
</dbReference>
<dbReference type="Proteomes" id="UP000193380">
    <property type="component" value="Unassembled WGS sequence"/>
</dbReference>
<feature type="domain" description="Transposase Tc1-like" evidence="1">
    <location>
        <begin position="29"/>
        <end position="91"/>
    </location>
</feature>
<dbReference type="PaxDb" id="8022-A0A060WMZ5"/>
<dbReference type="GO" id="GO:0015074">
    <property type="term" value="P:DNA integration"/>
    <property type="evidence" value="ECO:0007669"/>
    <property type="project" value="InterPro"/>
</dbReference>
<dbReference type="GO" id="GO:0003677">
    <property type="term" value="F:DNA binding"/>
    <property type="evidence" value="ECO:0007669"/>
    <property type="project" value="InterPro"/>
</dbReference>
<accession>A0A060WMZ5</accession>
<sequence length="118" mass="13151">MFGVKERGVGGPGAQLSKRTSTFVFSLRNKRLTGPQLVASLNGTRKTPVSTSTVKRRLRNAGLLGRVAKKKPYLRLANKNKIIRWAKEHRHWTEELCLEGQHPGVPSSLLTWCFAGTI</sequence>
<gene>
    <name evidence="2" type="ORF">GSONMT00012762001</name>
</gene>
<organism evidence="2 3">
    <name type="scientific">Oncorhynchus mykiss</name>
    <name type="common">Rainbow trout</name>
    <name type="synonym">Salmo gairdneri</name>
    <dbReference type="NCBI Taxonomy" id="8022"/>
    <lineage>
        <taxon>Eukaryota</taxon>
        <taxon>Metazoa</taxon>
        <taxon>Chordata</taxon>
        <taxon>Craniata</taxon>
        <taxon>Vertebrata</taxon>
        <taxon>Euteleostomi</taxon>
        <taxon>Actinopterygii</taxon>
        <taxon>Neopterygii</taxon>
        <taxon>Teleostei</taxon>
        <taxon>Protacanthopterygii</taxon>
        <taxon>Salmoniformes</taxon>
        <taxon>Salmonidae</taxon>
        <taxon>Salmoninae</taxon>
        <taxon>Oncorhynchus</taxon>
    </lineage>
</organism>
<dbReference type="AlphaFoldDB" id="A0A060WMZ5"/>